<comment type="caution">
    <text evidence="1">The sequence shown here is derived from an EMBL/GenBank/DDBJ whole genome shotgun (WGS) entry which is preliminary data.</text>
</comment>
<name>A0ABD2G9M6_PAGBO</name>
<reference evidence="1 2" key="2">
    <citation type="journal article" date="2024" name="G3 (Bethesda)">
        <title>The genome of the cryopelagic Antarctic bald notothen, Trematomus borchgrevinki.</title>
        <authorList>
            <person name="Rayamajhi N."/>
            <person name="Rivera-Colon A.G."/>
            <person name="Minhas B.F."/>
            <person name="Cheng C.C."/>
            <person name="Catchen J.M."/>
        </authorList>
    </citation>
    <scope>NUCLEOTIDE SEQUENCE [LARGE SCALE GENOMIC DNA]</scope>
    <source>
        <strain evidence="1">AGRC-2024</strain>
    </source>
</reference>
<protein>
    <submittedName>
        <fullName evidence="1">Uncharacterized protein</fullName>
    </submittedName>
</protein>
<accession>A0ABD2G9M6</accession>
<organism evidence="1 2">
    <name type="scientific">Pagothenia borchgrevinki</name>
    <name type="common">Bald rockcod</name>
    <name type="synonym">Trematomus borchgrevinki</name>
    <dbReference type="NCBI Taxonomy" id="8213"/>
    <lineage>
        <taxon>Eukaryota</taxon>
        <taxon>Metazoa</taxon>
        <taxon>Chordata</taxon>
        <taxon>Craniata</taxon>
        <taxon>Vertebrata</taxon>
        <taxon>Euteleostomi</taxon>
        <taxon>Actinopterygii</taxon>
        <taxon>Neopterygii</taxon>
        <taxon>Teleostei</taxon>
        <taxon>Neoteleostei</taxon>
        <taxon>Acanthomorphata</taxon>
        <taxon>Eupercaria</taxon>
        <taxon>Perciformes</taxon>
        <taxon>Notothenioidei</taxon>
        <taxon>Nototheniidae</taxon>
        <taxon>Pagothenia</taxon>
    </lineage>
</organism>
<proteinExistence type="predicted"/>
<reference evidence="1 2" key="1">
    <citation type="journal article" date="2022" name="G3 (Bethesda)">
        <title>Evaluating Illumina-, Nanopore-, and PacBio-based genome assembly strategies with the bald notothen, Trematomus borchgrevinki.</title>
        <authorList>
            <person name="Rayamajhi N."/>
            <person name="Cheng C.C."/>
            <person name="Catchen J.M."/>
        </authorList>
    </citation>
    <scope>NUCLEOTIDE SEQUENCE [LARGE SCALE GENOMIC DNA]</scope>
    <source>
        <strain evidence="1">AGRC-2024</strain>
    </source>
</reference>
<dbReference type="EMBL" id="JBIYXZ010002081">
    <property type="protein sequence ID" value="KAL3050670.1"/>
    <property type="molecule type" value="Genomic_DNA"/>
</dbReference>
<dbReference type="AlphaFoldDB" id="A0ABD2G9M6"/>
<evidence type="ECO:0000313" key="2">
    <source>
        <dbReference type="Proteomes" id="UP001619887"/>
    </source>
</evidence>
<keyword evidence="2" id="KW-1185">Reference proteome</keyword>
<evidence type="ECO:0000313" key="1">
    <source>
        <dbReference type="EMBL" id="KAL3050670.1"/>
    </source>
</evidence>
<gene>
    <name evidence="1" type="ORF">OYC64_012651</name>
</gene>
<dbReference type="Proteomes" id="UP001619887">
    <property type="component" value="Unassembled WGS sequence"/>
</dbReference>
<sequence>MFKPPHNEKLSVFLLQASETFPSFHKPLLWSWDPDTEAGKVGGASRGGLCADWLPKLSVTQKLLADWLREADPQVSSAHRGAGRREARLFEFVRLPPAG</sequence>